<dbReference type="EMBL" id="DTGZ01000134">
    <property type="protein sequence ID" value="HGV98053.1"/>
    <property type="molecule type" value="Genomic_DNA"/>
</dbReference>
<accession>A0A7C4XAG9</accession>
<protein>
    <submittedName>
        <fullName evidence="1">Uncharacterized protein</fullName>
    </submittedName>
</protein>
<evidence type="ECO:0000313" key="1">
    <source>
        <dbReference type="EMBL" id="HGV98053.1"/>
    </source>
</evidence>
<reference evidence="1" key="1">
    <citation type="journal article" date="2020" name="mSystems">
        <title>Genome- and Community-Level Interaction Insights into Carbon Utilization and Element Cycling Functions of Hydrothermarchaeota in Hydrothermal Sediment.</title>
        <authorList>
            <person name="Zhou Z."/>
            <person name="Liu Y."/>
            <person name="Xu W."/>
            <person name="Pan J."/>
            <person name="Luo Z.H."/>
            <person name="Li M."/>
        </authorList>
    </citation>
    <scope>NUCLEOTIDE SEQUENCE [LARGE SCALE GENOMIC DNA]</scope>
    <source>
        <strain evidence="1">SpSt-774</strain>
    </source>
</reference>
<organism evidence="1">
    <name type="scientific">candidate division WOR-3 bacterium</name>
    <dbReference type="NCBI Taxonomy" id="2052148"/>
    <lineage>
        <taxon>Bacteria</taxon>
        <taxon>Bacteria division WOR-3</taxon>
    </lineage>
</organism>
<gene>
    <name evidence="1" type="ORF">ENV60_07130</name>
</gene>
<dbReference type="AlphaFoldDB" id="A0A7C4XAG9"/>
<sequence>MSVCAVHMQRKITIKLTPHPSPLLFEEREKKVLLSVIPSPFSRERIKVRVDKEEIGRCPILISIFLSQGRERR</sequence>
<proteinExistence type="predicted"/>
<name>A0A7C4XAG9_UNCW3</name>
<comment type="caution">
    <text evidence="1">The sequence shown here is derived from an EMBL/GenBank/DDBJ whole genome shotgun (WGS) entry which is preliminary data.</text>
</comment>